<keyword evidence="2 8" id="KW-0645">Protease</keyword>
<evidence type="ECO:0000313" key="12">
    <source>
        <dbReference type="Proteomes" id="UP000220251"/>
    </source>
</evidence>
<reference evidence="12" key="1">
    <citation type="submission" date="2015-06" db="EMBL/GenBank/DDBJ databases">
        <authorList>
            <person name="Bertelli C."/>
        </authorList>
    </citation>
    <scope>NUCLEOTIDE SEQUENCE [LARGE SCALE GENOMIC DNA]</scope>
    <source>
        <strain evidence="12">CRIB-30</strain>
    </source>
</reference>
<dbReference type="Gene3D" id="1.10.390.10">
    <property type="entry name" value="Neutral Protease Domain 2"/>
    <property type="match status" value="1"/>
</dbReference>
<dbReference type="GO" id="GO:0005576">
    <property type="term" value="C:extracellular region"/>
    <property type="evidence" value="ECO:0007669"/>
    <property type="project" value="UniProtKB-SubCell"/>
</dbReference>
<dbReference type="CDD" id="cd09597">
    <property type="entry name" value="M4_TLP"/>
    <property type="match status" value="1"/>
</dbReference>
<dbReference type="OrthoDB" id="291295at2"/>
<feature type="domain" description="Peptidase M4" evidence="9">
    <location>
        <begin position="76"/>
        <end position="192"/>
    </location>
</feature>
<dbReference type="Gene3D" id="3.10.170.10">
    <property type="match status" value="1"/>
</dbReference>
<evidence type="ECO:0000256" key="1">
    <source>
        <dbReference type="ARBA" id="ARBA00009388"/>
    </source>
</evidence>
<dbReference type="Pfam" id="PF02868">
    <property type="entry name" value="Peptidase_M4_C"/>
    <property type="match status" value="1"/>
</dbReference>
<keyword evidence="8" id="KW-0964">Secreted</keyword>
<feature type="domain" description="Peptidase M4 C-terminal" evidence="10">
    <location>
        <begin position="207"/>
        <end position="376"/>
    </location>
</feature>
<protein>
    <recommendedName>
        <fullName evidence="8">Neutral metalloproteinase</fullName>
        <ecNumber evidence="8">3.4.24.-</ecNumber>
    </recommendedName>
</protein>
<comment type="similarity">
    <text evidence="1 8">Belongs to the peptidase M4 family.</text>
</comment>
<dbReference type="PANTHER" id="PTHR43579:SF1">
    <property type="entry name" value="NEUTRAL METALLOPROTEINASE"/>
    <property type="match status" value="1"/>
</dbReference>
<evidence type="ECO:0000256" key="7">
    <source>
        <dbReference type="PIRSR" id="PIRSR623612-1"/>
    </source>
</evidence>
<evidence type="ECO:0000313" key="11">
    <source>
        <dbReference type="EMBL" id="CRX38493.1"/>
    </source>
</evidence>
<dbReference type="GO" id="GO:0004222">
    <property type="term" value="F:metalloendopeptidase activity"/>
    <property type="evidence" value="ECO:0007669"/>
    <property type="project" value="UniProtKB-UniRule"/>
</dbReference>
<comment type="subcellular location">
    <subcellularLocation>
        <location evidence="8">Secreted</location>
    </subcellularLocation>
</comment>
<keyword evidence="12" id="KW-1185">Reference proteome</keyword>
<dbReference type="PRINTS" id="PR00730">
    <property type="entry name" value="THERMOLYSIN"/>
</dbReference>
<gene>
    <name evidence="11" type="ORF">ELAC_1150</name>
</gene>
<dbReference type="InterPro" id="IPR052759">
    <property type="entry name" value="Metalloprotease_M4"/>
</dbReference>
<dbReference type="AlphaFoldDB" id="A0A0H5DQV6"/>
<dbReference type="RefSeq" id="WP_158227817.1">
    <property type="nucleotide sequence ID" value="NZ_CWGJ01000012.1"/>
</dbReference>
<evidence type="ECO:0000256" key="5">
    <source>
        <dbReference type="ARBA" id="ARBA00022833"/>
    </source>
</evidence>
<organism evidence="11 12">
    <name type="scientific">Estrella lausannensis</name>
    <dbReference type="NCBI Taxonomy" id="483423"/>
    <lineage>
        <taxon>Bacteria</taxon>
        <taxon>Pseudomonadati</taxon>
        <taxon>Chlamydiota</taxon>
        <taxon>Chlamydiia</taxon>
        <taxon>Parachlamydiales</taxon>
        <taxon>Candidatus Criblamydiaceae</taxon>
        <taxon>Estrella</taxon>
    </lineage>
</organism>
<keyword evidence="5 8" id="KW-0862">Zinc</keyword>
<sequence>MSLSSVAPSVSTDTTVAYHHQPSHGIIPAELIDKVKNYYEHKGHTHIADDLSRQTHQQGHTRAQRTIRQASRDVPSLLPDGQTVKVYSARNTERLRLKLMRSSSTVSSDKSVNEAYDGSKATYDFLKKRYNWRSVDNHKMPLYSTVHYDRNYCNAFWDGDEMVYGDGDGKFFNRFTKSIDVAGHEMGHGVTQERCGIAVSRDGKPTGVDYEKEAGGINEGLSDILGIQIKQNALGLTSAQSDWLIGSEIIAEYKGKKYALRSMANPGTGFVDHPYLGTDSQVWRYSDYLTRAQTDEVDPHDSSGIVNKAFWHASMKLGGNSWEKAGRVYFETMPLIKFDETFGGIADKTIATAQKLFGQGSAEEAAIIESWKIVEVKL</sequence>
<feature type="active site" evidence="7">
    <location>
        <position position="185"/>
    </location>
</feature>
<dbReference type="GO" id="GO:0006508">
    <property type="term" value="P:proteolysis"/>
    <property type="evidence" value="ECO:0007669"/>
    <property type="project" value="UniProtKB-KW"/>
</dbReference>
<evidence type="ECO:0000256" key="3">
    <source>
        <dbReference type="ARBA" id="ARBA00022723"/>
    </source>
</evidence>
<dbReference type="EMBL" id="CWGJ01000012">
    <property type="protein sequence ID" value="CRX38493.1"/>
    <property type="molecule type" value="Genomic_DNA"/>
</dbReference>
<dbReference type="PANTHER" id="PTHR43579">
    <property type="match status" value="1"/>
</dbReference>
<keyword evidence="6 8" id="KW-0482">Metalloprotease</keyword>
<name>A0A0H5DQV6_9BACT</name>
<dbReference type="Pfam" id="PF01447">
    <property type="entry name" value="Peptidase_M4"/>
    <property type="match status" value="1"/>
</dbReference>
<dbReference type="InterPro" id="IPR027268">
    <property type="entry name" value="Peptidase_M4/M1_CTD_sf"/>
</dbReference>
<evidence type="ECO:0000259" key="10">
    <source>
        <dbReference type="Pfam" id="PF02868"/>
    </source>
</evidence>
<dbReference type="Proteomes" id="UP000220251">
    <property type="component" value="Unassembled WGS sequence"/>
</dbReference>
<keyword evidence="3" id="KW-0479">Metal-binding</keyword>
<dbReference type="InterPro" id="IPR001570">
    <property type="entry name" value="Peptidase_M4_C_domain"/>
</dbReference>
<dbReference type="EC" id="3.4.24.-" evidence="8"/>
<dbReference type="InterPro" id="IPR013856">
    <property type="entry name" value="Peptidase_M4_domain"/>
</dbReference>
<evidence type="ECO:0000256" key="2">
    <source>
        <dbReference type="ARBA" id="ARBA00022670"/>
    </source>
</evidence>
<accession>A0A0H5DQV6</accession>
<feature type="active site" description="Proton donor" evidence="7">
    <location>
        <position position="300"/>
    </location>
</feature>
<evidence type="ECO:0000256" key="8">
    <source>
        <dbReference type="RuleBase" id="RU366073"/>
    </source>
</evidence>
<dbReference type="SUPFAM" id="SSF55486">
    <property type="entry name" value="Metalloproteases ('zincins'), catalytic domain"/>
    <property type="match status" value="1"/>
</dbReference>
<keyword evidence="4 8" id="KW-0378">Hydrolase</keyword>
<evidence type="ECO:0000259" key="9">
    <source>
        <dbReference type="Pfam" id="PF01447"/>
    </source>
</evidence>
<comment type="cofactor">
    <cofactor evidence="8">
        <name>Zn(2+)</name>
        <dbReference type="ChEBI" id="CHEBI:29105"/>
    </cofactor>
</comment>
<dbReference type="GO" id="GO:0046872">
    <property type="term" value="F:metal ion binding"/>
    <property type="evidence" value="ECO:0007669"/>
    <property type="project" value="UniProtKB-UniRule"/>
</dbReference>
<dbReference type="InterPro" id="IPR023612">
    <property type="entry name" value="Peptidase_M4"/>
</dbReference>
<comment type="function">
    <text evidence="8">Extracellular zinc metalloprotease.</text>
</comment>
<proteinExistence type="inferred from homology"/>
<evidence type="ECO:0000256" key="6">
    <source>
        <dbReference type="ARBA" id="ARBA00023049"/>
    </source>
</evidence>
<evidence type="ECO:0000256" key="4">
    <source>
        <dbReference type="ARBA" id="ARBA00022801"/>
    </source>
</evidence>